<evidence type="ECO:0000256" key="1">
    <source>
        <dbReference type="SAM" id="MobiDB-lite"/>
    </source>
</evidence>
<dbReference type="AlphaFoldDB" id="A0A8A1MM17"/>
<evidence type="ECO:0000313" key="2">
    <source>
        <dbReference type="EMBL" id="QSS66210.1"/>
    </source>
</evidence>
<proteinExistence type="predicted"/>
<sequence>MASPAPRPSGGSPSDLSKVLEPARLSVTGRSKLRRRMSLLQYRRRNNLKSRPTSASESLSEQLKSTSLSDGLAKKRVKSEDNALSAKTTTSPAKMGFNRDKNNHGFPDLPFEPVFRAGILILVTSPAGELSLGMCDGEGDPSRLGLSRED</sequence>
<name>A0A8A1MM17_AJECA</name>
<organism evidence="2 3">
    <name type="scientific">Ajellomyces capsulatus</name>
    <name type="common">Darling's disease fungus</name>
    <name type="synonym">Histoplasma capsulatum</name>
    <dbReference type="NCBI Taxonomy" id="5037"/>
    <lineage>
        <taxon>Eukaryota</taxon>
        <taxon>Fungi</taxon>
        <taxon>Dikarya</taxon>
        <taxon>Ascomycota</taxon>
        <taxon>Pezizomycotina</taxon>
        <taxon>Eurotiomycetes</taxon>
        <taxon>Eurotiomycetidae</taxon>
        <taxon>Onygenales</taxon>
        <taxon>Ajellomycetaceae</taxon>
        <taxon>Histoplasma</taxon>
    </lineage>
</organism>
<feature type="region of interest" description="Disordered" evidence="1">
    <location>
        <begin position="1"/>
        <end position="101"/>
    </location>
</feature>
<dbReference type="VEuPathDB" id="FungiDB:I7I51_07064"/>
<reference evidence="2" key="1">
    <citation type="submission" date="2021-01" db="EMBL/GenBank/DDBJ databases">
        <title>Chromosome-level genome assembly of a human fungal pathogen reveals clustering of transcriptionally co-regulated genes.</title>
        <authorList>
            <person name="Voorhies M."/>
            <person name="Cohen S."/>
            <person name="Shea T.P."/>
            <person name="Petrus S."/>
            <person name="Munoz J.F."/>
            <person name="Poplawski S."/>
            <person name="Goldman W.E."/>
            <person name="Michael T."/>
            <person name="Cuomo C.A."/>
            <person name="Sil A."/>
            <person name="Beyhan S."/>
        </authorList>
    </citation>
    <scope>NUCLEOTIDE SEQUENCE</scope>
    <source>
        <strain evidence="2">WU24</strain>
    </source>
</reference>
<feature type="compositionally biased region" description="Polar residues" evidence="1">
    <location>
        <begin position="49"/>
        <end position="69"/>
    </location>
</feature>
<feature type="compositionally biased region" description="Low complexity" evidence="1">
    <location>
        <begin position="1"/>
        <end position="14"/>
    </location>
</feature>
<protein>
    <submittedName>
        <fullName evidence="2">Uncharacterized protein</fullName>
    </submittedName>
</protein>
<feature type="compositionally biased region" description="Basic residues" evidence="1">
    <location>
        <begin position="31"/>
        <end position="48"/>
    </location>
</feature>
<accession>A0A8A1MM17</accession>
<evidence type="ECO:0000313" key="3">
    <source>
        <dbReference type="Proteomes" id="UP000663671"/>
    </source>
</evidence>
<dbReference type="EMBL" id="CP069115">
    <property type="protein sequence ID" value="QSS66210.1"/>
    <property type="molecule type" value="Genomic_DNA"/>
</dbReference>
<dbReference type="OrthoDB" id="4187659at2759"/>
<dbReference type="Proteomes" id="UP000663671">
    <property type="component" value="Chromosome 3"/>
</dbReference>
<gene>
    <name evidence="2" type="ORF">I7I51_07064</name>
</gene>